<keyword evidence="2" id="KW-1185">Reference proteome</keyword>
<gene>
    <name evidence="1" type="ORF">LX97_01871</name>
</gene>
<proteinExistence type="predicted"/>
<protein>
    <submittedName>
        <fullName evidence="1">Uncharacterized protein</fullName>
    </submittedName>
</protein>
<comment type="caution">
    <text evidence="1">The sequence shown here is derived from an EMBL/GenBank/DDBJ whole genome shotgun (WGS) entry which is preliminary data.</text>
</comment>
<sequence>MPKELKQSLLEIEGVIRVESYKGFNDKGTIKCKCSNCEVKIDYGHNYILKDESKIMICYYCNKKVHNENASNLKFKKNLS</sequence>
<name>A0ABX5PZA1_9FLAO</name>
<reference evidence="1 2" key="1">
    <citation type="submission" date="2018-06" db="EMBL/GenBank/DDBJ databases">
        <title>Genomic Encyclopedia of Archaeal and Bacterial Type Strains, Phase II (KMG-II): from individual species to whole genera.</title>
        <authorList>
            <person name="Goeker M."/>
        </authorList>
    </citation>
    <scope>NUCLEOTIDE SEQUENCE [LARGE SCALE GENOMIC DNA]</scope>
    <source>
        <strain evidence="1 2">DSM 17205</strain>
    </source>
</reference>
<accession>A0ABX5PZA1</accession>
<evidence type="ECO:0000313" key="2">
    <source>
        <dbReference type="Proteomes" id="UP000248584"/>
    </source>
</evidence>
<organism evidence="1 2">
    <name type="scientific">Nonlabens dokdonensis</name>
    <dbReference type="NCBI Taxonomy" id="328515"/>
    <lineage>
        <taxon>Bacteria</taxon>
        <taxon>Pseudomonadati</taxon>
        <taxon>Bacteroidota</taxon>
        <taxon>Flavobacteriia</taxon>
        <taxon>Flavobacteriales</taxon>
        <taxon>Flavobacteriaceae</taxon>
        <taxon>Nonlabens</taxon>
    </lineage>
</organism>
<dbReference type="Proteomes" id="UP000248584">
    <property type="component" value="Unassembled WGS sequence"/>
</dbReference>
<evidence type="ECO:0000313" key="1">
    <source>
        <dbReference type="EMBL" id="PZX41090.1"/>
    </source>
</evidence>
<dbReference type="EMBL" id="QKZR01000002">
    <property type="protein sequence ID" value="PZX41090.1"/>
    <property type="molecule type" value="Genomic_DNA"/>
</dbReference>